<comment type="subcellular location">
    <subcellularLocation>
        <location evidence="1">Cell membrane</location>
        <topology evidence="1">Multi-pass membrane protein</topology>
    </subcellularLocation>
</comment>
<feature type="transmembrane region" description="Helical" evidence="12">
    <location>
        <begin position="202"/>
        <end position="225"/>
    </location>
</feature>
<keyword evidence="8 12" id="KW-0472">Membrane</keyword>
<feature type="transmembrane region" description="Helical" evidence="12">
    <location>
        <begin position="161"/>
        <end position="182"/>
    </location>
</feature>
<dbReference type="GO" id="GO:0033214">
    <property type="term" value="P:siderophore-iron import into cell"/>
    <property type="evidence" value="ECO:0007669"/>
    <property type="project" value="TreeGrafter"/>
</dbReference>
<comment type="similarity">
    <text evidence="2">Belongs to the binding-protein-dependent transport system permease family. FecCD subfamily.</text>
</comment>
<dbReference type="InterPro" id="IPR037294">
    <property type="entry name" value="ABC_BtuC-like"/>
</dbReference>
<feature type="transmembrane region" description="Helical" evidence="12">
    <location>
        <begin position="21"/>
        <end position="40"/>
    </location>
</feature>
<keyword evidence="5" id="KW-1003">Cell membrane</keyword>
<evidence type="ECO:0000256" key="3">
    <source>
        <dbReference type="ARBA" id="ARBA00018524"/>
    </source>
</evidence>
<dbReference type="SUPFAM" id="SSF81345">
    <property type="entry name" value="ABC transporter involved in vitamin B12 uptake, BtuC"/>
    <property type="match status" value="1"/>
</dbReference>
<dbReference type="PATRIC" id="fig|74704.6.peg.1890"/>
<evidence type="ECO:0000256" key="11">
    <source>
        <dbReference type="ARBA" id="ARBA00031465"/>
    </source>
</evidence>
<evidence type="ECO:0000313" key="13">
    <source>
        <dbReference type="EMBL" id="KKI65202.1"/>
    </source>
</evidence>
<sequence length="344" mass="37342">MTKTNSINQTKIEDKKNSKRTALTFIVSVCALFVIIYFNLSVGASHITFNDFNDYFFAHSQTKQTFLIHNVRIPRMLAGLLIGAALGLAGLLMQAMTRNPLASPQIFGVNSGASFVIVLITMIVPWLSSFATILAFIGAFIGGLTVYTLSGSTRGMTPIKLALAGMAIHLFFSSMTQGIILLNEDATSTVMFWLVGSLSSITWTQVLGILPWLILAFICTVIIAKQLTIMELGEDLATSLGQNIKLIRMIIGTLVIVLAGTSVSIAGPIGFVGLIVPHIVKHYINTDYRLMVPLTMIIGANLLLLSDVLSRLIAFPFESPVGIVTSFIGAFYFLAFTIKGVRRL</sequence>
<comment type="function">
    <text evidence="9">Part of the binding-protein-dependent transport system for heme-iron. Responsible for the translocation of the substrate across the membrane.</text>
</comment>
<evidence type="ECO:0000256" key="1">
    <source>
        <dbReference type="ARBA" id="ARBA00004651"/>
    </source>
</evidence>
<dbReference type="GO" id="GO:0005886">
    <property type="term" value="C:plasma membrane"/>
    <property type="evidence" value="ECO:0007669"/>
    <property type="project" value="UniProtKB-SubCell"/>
</dbReference>
<organism evidence="13 14">
    <name type="scientific">Staphylococcus cohnii subsp. cohnii</name>
    <dbReference type="NCBI Taxonomy" id="74704"/>
    <lineage>
        <taxon>Bacteria</taxon>
        <taxon>Bacillati</taxon>
        <taxon>Bacillota</taxon>
        <taxon>Bacilli</taxon>
        <taxon>Bacillales</taxon>
        <taxon>Staphylococcaceae</taxon>
        <taxon>Staphylococcus</taxon>
        <taxon>Staphylococcus cohnii species complex</taxon>
    </lineage>
</organism>
<evidence type="ECO:0000256" key="7">
    <source>
        <dbReference type="ARBA" id="ARBA00022989"/>
    </source>
</evidence>
<feature type="transmembrane region" description="Helical" evidence="12">
    <location>
        <begin position="76"/>
        <end position="94"/>
    </location>
</feature>
<dbReference type="Proteomes" id="UP000034455">
    <property type="component" value="Unassembled WGS sequence"/>
</dbReference>
<evidence type="ECO:0000256" key="6">
    <source>
        <dbReference type="ARBA" id="ARBA00022692"/>
    </source>
</evidence>
<dbReference type="RefSeq" id="WP_046467652.1">
    <property type="nucleotide sequence ID" value="NZ_LAKJ01000003.1"/>
</dbReference>
<evidence type="ECO:0000256" key="10">
    <source>
        <dbReference type="ARBA" id="ARBA00031149"/>
    </source>
</evidence>
<keyword evidence="6 12" id="KW-0812">Transmembrane</keyword>
<dbReference type="CDD" id="cd06550">
    <property type="entry name" value="TM_ABC_iron-siderophores_like"/>
    <property type="match status" value="1"/>
</dbReference>
<keyword evidence="7 12" id="KW-1133">Transmembrane helix</keyword>
<proteinExistence type="inferred from homology"/>
<feature type="transmembrane region" description="Helical" evidence="12">
    <location>
        <begin position="130"/>
        <end position="149"/>
    </location>
</feature>
<evidence type="ECO:0000256" key="2">
    <source>
        <dbReference type="ARBA" id="ARBA00007935"/>
    </source>
</evidence>
<dbReference type="PANTHER" id="PTHR30472:SF1">
    <property type="entry name" value="FE(3+) DICITRATE TRANSPORT SYSTEM PERMEASE PROTEIN FECC-RELATED"/>
    <property type="match status" value="1"/>
</dbReference>
<evidence type="ECO:0000256" key="8">
    <source>
        <dbReference type="ARBA" id="ARBA00023136"/>
    </source>
</evidence>
<feature type="transmembrane region" description="Helical" evidence="12">
    <location>
        <begin position="321"/>
        <end position="338"/>
    </location>
</feature>
<evidence type="ECO:0000256" key="5">
    <source>
        <dbReference type="ARBA" id="ARBA00022475"/>
    </source>
</evidence>
<dbReference type="Gene3D" id="1.10.3470.10">
    <property type="entry name" value="ABC transporter involved in vitamin B12 uptake, BtuC"/>
    <property type="match status" value="1"/>
</dbReference>
<feature type="transmembrane region" description="Helical" evidence="12">
    <location>
        <begin position="246"/>
        <end position="276"/>
    </location>
</feature>
<dbReference type="Pfam" id="PF01032">
    <property type="entry name" value="FecCD"/>
    <property type="match status" value="1"/>
</dbReference>
<comment type="caution">
    <text evidence="13">The sequence shown here is derived from an EMBL/GenBank/DDBJ whole genome shotgun (WGS) entry which is preliminary data.</text>
</comment>
<evidence type="ECO:0000313" key="14">
    <source>
        <dbReference type="Proteomes" id="UP000034455"/>
    </source>
</evidence>
<feature type="transmembrane region" description="Helical" evidence="12">
    <location>
        <begin position="288"/>
        <end position="309"/>
    </location>
</feature>
<reference evidence="13 14" key="1">
    <citation type="submission" date="2015-03" db="EMBL/GenBank/DDBJ databases">
        <title>Genome Assembly of Staphylococcus cohnii subsp. cohnii strain G22B2.</title>
        <authorList>
            <person name="Nair G."/>
            <person name="Kaur G."/>
            <person name="Khatri I."/>
            <person name="Singh N.K."/>
            <person name="Sathyabama S."/>
            <person name="Maurya S.K."/>
            <person name="Subramanian S."/>
            <person name="Agrewala J.N."/>
            <person name="Mayilraj S."/>
        </authorList>
    </citation>
    <scope>NUCLEOTIDE SEQUENCE [LARGE SCALE GENOMIC DNA]</scope>
    <source>
        <strain evidence="13 14">G22B2</strain>
    </source>
</reference>
<dbReference type="EMBL" id="LAKJ01000003">
    <property type="protein sequence ID" value="KKI65202.1"/>
    <property type="molecule type" value="Genomic_DNA"/>
</dbReference>
<dbReference type="FunFam" id="1.10.3470.10:FF:000001">
    <property type="entry name" value="Vitamin B12 ABC transporter permease BtuC"/>
    <property type="match status" value="1"/>
</dbReference>
<evidence type="ECO:0000256" key="12">
    <source>
        <dbReference type="SAM" id="Phobius"/>
    </source>
</evidence>
<dbReference type="GO" id="GO:0022857">
    <property type="term" value="F:transmembrane transporter activity"/>
    <property type="evidence" value="ECO:0007669"/>
    <property type="project" value="InterPro"/>
</dbReference>
<dbReference type="PANTHER" id="PTHR30472">
    <property type="entry name" value="FERRIC ENTEROBACTIN TRANSPORT SYSTEM PERMEASE PROTEIN"/>
    <property type="match status" value="1"/>
</dbReference>
<gene>
    <name evidence="13" type="ORF">UF66_1845</name>
</gene>
<evidence type="ECO:0000256" key="4">
    <source>
        <dbReference type="ARBA" id="ARBA00022448"/>
    </source>
</evidence>
<name>A0A0M2NZ16_STACC</name>
<accession>A0A0M2NZ16</accession>
<feature type="transmembrane region" description="Helical" evidence="12">
    <location>
        <begin position="106"/>
        <end position="124"/>
    </location>
</feature>
<keyword evidence="4" id="KW-0813">Transport</keyword>
<dbReference type="InterPro" id="IPR000522">
    <property type="entry name" value="ABC_transptr_permease_BtuC"/>
</dbReference>
<evidence type="ECO:0000256" key="9">
    <source>
        <dbReference type="ARBA" id="ARBA00025320"/>
    </source>
</evidence>
<protein>
    <recommendedName>
        <fullName evidence="3">Probable heme-iron transport system permease protein IsdF</fullName>
    </recommendedName>
    <alternativeName>
        <fullName evidence="11">Iron-regulated surface determinant protein F</fullName>
    </alternativeName>
    <alternativeName>
        <fullName evidence="10">Staphylococcal iron-regulated protein G</fullName>
    </alternativeName>
</protein>
<dbReference type="AlphaFoldDB" id="A0A0M2NZ16"/>